<evidence type="ECO:0000259" key="5">
    <source>
        <dbReference type="PROSITE" id="PS50931"/>
    </source>
</evidence>
<comment type="similarity">
    <text evidence="1">Belongs to the LysR transcriptional regulatory family.</text>
</comment>
<dbReference type="CDD" id="cd08422">
    <property type="entry name" value="PBP2_CrgA_like"/>
    <property type="match status" value="1"/>
</dbReference>
<dbReference type="Pfam" id="PF03466">
    <property type="entry name" value="LysR_substrate"/>
    <property type="match status" value="1"/>
</dbReference>
<dbReference type="InterPro" id="IPR036390">
    <property type="entry name" value="WH_DNA-bd_sf"/>
</dbReference>
<reference evidence="6 7" key="1">
    <citation type="submission" date="2017-10" db="EMBL/GenBank/DDBJ databases">
        <title>Two draft genome sequences of Pusillimonas sp. strains isolated from a nitrate- and radionuclide-contaminated groundwater in Russia.</title>
        <authorList>
            <person name="Grouzdev D.S."/>
            <person name="Tourova T.P."/>
            <person name="Goeva M.A."/>
            <person name="Babich T.L."/>
            <person name="Sokolova D.S."/>
            <person name="Abdullin R."/>
            <person name="Poltaraus A.B."/>
            <person name="Toshchakov S.V."/>
            <person name="Nazina T.N."/>
        </authorList>
    </citation>
    <scope>NUCLEOTIDE SEQUENCE [LARGE SCALE GENOMIC DNA]</scope>
    <source>
        <strain evidence="6 7">JR1/69-3-13</strain>
    </source>
</reference>
<evidence type="ECO:0000256" key="3">
    <source>
        <dbReference type="ARBA" id="ARBA00023125"/>
    </source>
</evidence>
<proteinExistence type="inferred from homology"/>
<evidence type="ECO:0000313" key="7">
    <source>
        <dbReference type="Proteomes" id="UP000234190"/>
    </source>
</evidence>
<keyword evidence="4" id="KW-0804">Transcription</keyword>
<keyword evidence="3" id="KW-0238">DNA-binding</keyword>
<evidence type="ECO:0000256" key="2">
    <source>
        <dbReference type="ARBA" id="ARBA00023015"/>
    </source>
</evidence>
<dbReference type="PANTHER" id="PTHR30537:SF5">
    <property type="entry name" value="HTH-TYPE TRANSCRIPTIONAL ACTIVATOR TTDR-RELATED"/>
    <property type="match status" value="1"/>
</dbReference>
<comment type="caution">
    <text evidence="6">The sequence shown here is derived from an EMBL/GenBank/DDBJ whole genome shotgun (WGS) entry which is preliminary data.</text>
</comment>
<dbReference type="EMBL" id="PDNW01000034">
    <property type="protein sequence ID" value="PLC47976.1"/>
    <property type="molecule type" value="Genomic_DNA"/>
</dbReference>
<evidence type="ECO:0000256" key="4">
    <source>
        <dbReference type="ARBA" id="ARBA00023163"/>
    </source>
</evidence>
<accession>A0A2N4TYX4</accession>
<sequence>MMASTPACNPVNRFSSHARCLIMDYFNCLDAFVRVAEVGNFSEVARQLRVSKSVVTSRIKQLEAHVEVPLFHRSTRNVSLSQVGQLYYDECAQLVSRANEIVDGMRSARQAPTGLLRVHGLPGLVVSHMARFLTTFSEKYPGISFDFVVNDEVIDPVKAGYDCALQIFAPISDDLIQRKLFPVHRTFCASPAYLGIHEPIAHPIDLTRHALGLYSRYPSRDKWVFENGEKQCQVELSPAFKSNSVHFLKEIALEGLGVVCLPTIACAEDINEGRLVPVLTDYWLSSYWLSAVYPKTQRNSVRLKLFLDELTLAFPHQPGWDEILASKVSFPPPNAFLGD</sequence>
<feature type="domain" description="HTH lysR-type" evidence="5">
    <location>
        <begin position="24"/>
        <end position="81"/>
    </location>
</feature>
<dbReference type="PROSITE" id="PS50931">
    <property type="entry name" value="HTH_LYSR"/>
    <property type="match status" value="1"/>
</dbReference>
<dbReference type="Gene3D" id="3.40.190.290">
    <property type="match status" value="1"/>
</dbReference>
<dbReference type="Proteomes" id="UP000234190">
    <property type="component" value="Unassembled WGS sequence"/>
</dbReference>
<dbReference type="SUPFAM" id="SSF53850">
    <property type="entry name" value="Periplasmic binding protein-like II"/>
    <property type="match status" value="1"/>
</dbReference>
<evidence type="ECO:0000256" key="1">
    <source>
        <dbReference type="ARBA" id="ARBA00009437"/>
    </source>
</evidence>
<organism evidence="6 7">
    <name type="scientific">Pollutimonas subterranea</name>
    <dbReference type="NCBI Taxonomy" id="2045210"/>
    <lineage>
        <taxon>Bacteria</taxon>
        <taxon>Pseudomonadati</taxon>
        <taxon>Pseudomonadota</taxon>
        <taxon>Betaproteobacteria</taxon>
        <taxon>Burkholderiales</taxon>
        <taxon>Alcaligenaceae</taxon>
        <taxon>Pollutimonas</taxon>
    </lineage>
</organism>
<dbReference type="GO" id="GO:0003700">
    <property type="term" value="F:DNA-binding transcription factor activity"/>
    <property type="evidence" value="ECO:0007669"/>
    <property type="project" value="InterPro"/>
</dbReference>
<dbReference type="InterPro" id="IPR058163">
    <property type="entry name" value="LysR-type_TF_proteobact-type"/>
</dbReference>
<dbReference type="InterPro" id="IPR000847">
    <property type="entry name" value="LysR_HTH_N"/>
</dbReference>
<dbReference type="InterPro" id="IPR005119">
    <property type="entry name" value="LysR_subst-bd"/>
</dbReference>
<evidence type="ECO:0000313" key="6">
    <source>
        <dbReference type="EMBL" id="PLC47976.1"/>
    </source>
</evidence>
<dbReference type="SUPFAM" id="SSF46785">
    <property type="entry name" value="Winged helix' DNA-binding domain"/>
    <property type="match status" value="1"/>
</dbReference>
<gene>
    <name evidence="6" type="ORF">CR159_20655</name>
</gene>
<dbReference type="AlphaFoldDB" id="A0A2N4TYX4"/>
<dbReference type="Pfam" id="PF00126">
    <property type="entry name" value="HTH_1"/>
    <property type="match status" value="1"/>
</dbReference>
<dbReference type="FunFam" id="1.10.10.10:FF:000001">
    <property type="entry name" value="LysR family transcriptional regulator"/>
    <property type="match status" value="1"/>
</dbReference>
<keyword evidence="7" id="KW-1185">Reference proteome</keyword>
<name>A0A2N4TYX4_9BURK</name>
<dbReference type="Gene3D" id="1.10.10.10">
    <property type="entry name" value="Winged helix-like DNA-binding domain superfamily/Winged helix DNA-binding domain"/>
    <property type="match status" value="1"/>
</dbReference>
<dbReference type="PANTHER" id="PTHR30537">
    <property type="entry name" value="HTH-TYPE TRANSCRIPTIONAL REGULATOR"/>
    <property type="match status" value="1"/>
</dbReference>
<dbReference type="GO" id="GO:0003677">
    <property type="term" value="F:DNA binding"/>
    <property type="evidence" value="ECO:0007669"/>
    <property type="project" value="UniProtKB-KW"/>
</dbReference>
<dbReference type="InterPro" id="IPR036388">
    <property type="entry name" value="WH-like_DNA-bd_sf"/>
</dbReference>
<protein>
    <submittedName>
        <fullName evidence="6">LysR family transcriptional regulator</fullName>
    </submittedName>
</protein>
<keyword evidence="2" id="KW-0805">Transcription regulation</keyword>